<dbReference type="EnsemblFungi" id="EJT69901">
    <property type="protein sequence ID" value="EJT69901"/>
    <property type="gene ID" value="GGTG_12784"/>
</dbReference>
<dbReference type="AlphaFoldDB" id="J3PH04"/>
<reference evidence="1" key="3">
    <citation type="submission" date="2010-09" db="EMBL/GenBank/DDBJ databases">
        <title>Annotation of Gaeumannomyces graminis var. tritici R3-111a-1.</title>
        <authorList>
            <consortium name="The Broad Institute Genome Sequencing Platform"/>
            <person name="Ma L.-J."/>
            <person name="Dead R."/>
            <person name="Young S.K."/>
            <person name="Zeng Q."/>
            <person name="Gargeya S."/>
            <person name="Fitzgerald M."/>
            <person name="Haas B."/>
            <person name="Abouelleil A."/>
            <person name="Alvarado L."/>
            <person name="Arachchi H.M."/>
            <person name="Berlin A."/>
            <person name="Brown A."/>
            <person name="Chapman S.B."/>
            <person name="Chen Z."/>
            <person name="Dunbar C."/>
            <person name="Freedman E."/>
            <person name="Gearin G."/>
            <person name="Gellesch M."/>
            <person name="Goldberg J."/>
            <person name="Griggs A."/>
            <person name="Gujja S."/>
            <person name="Heiman D."/>
            <person name="Howarth C."/>
            <person name="Larson L."/>
            <person name="Lui A."/>
            <person name="MacDonald P.J.P."/>
            <person name="Mehta T."/>
            <person name="Montmayeur A."/>
            <person name="Murphy C."/>
            <person name="Neiman D."/>
            <person name="Pearson M."/>
            <person name="Priest M."/>
            <person name="Roberts A."/>
            <person name="Saif S."/>
            <person name="Shea T."/>
            <person name="Shenoy N."/>
            <person name="Sisk P."/>
            <person name="Stolte C."/>
            <person name="Sykes S."/>
            <person name="Yandava C."/>
            <person name="Wortman J."/>
            <person name="Nusbaum C."/>
            <person name="Birren B."/>
        </authorList>
    </citation>
    <scope>NUCLEOTIDE SEQUENCE</scope>
    <source>
        <strain evidence="1">R3-111a-1</strain>
    </source>
</reference>
<reference evidence="2" key="4">
    <citation type="journal article" date="2015" name="G3 (Bethesda)">
        <title>Genome sequences of three phytopathogenic species of the Magnaporthaceae family of fungi.</title>
        <authorList>
            <person name="Okagaki L.H."/>
            <person name="Nunes C.C."/>
            <person name="Sailsbery J."/>
            <person name="Clay B."/>
            <person name="Brown D."/>
            <person name="John T."/>
            <person name="Oh Y."/>
            <person name="Young N."/>
            <person name="Fitzgerald M."/>
            <person name="Haas B.J."/>
            <person name="Zeng Q."/>
            <person name="Young S."/>
            <person name="Adiconis X."/>
            <person name="Fan L."/>
            <person name="Levin J.Z."/>
            <person name="Mitchell T.K."/>
            <person name="Okubara P.A."/>
            <person name="Farman M.L."/>
            <person name="Kohn L.M."/>
            <person name="Birren B."/>
            <person name="Ma L.-J."/>
            <person name="Dean R.A."/>
        </authorList>
    </citation>
    <scope>NUCLEOTIDE SEQUENCE</scope>
    <source>
        <strain evidence="2">R3-111a-1</strain>
    </source>
</reference>
<dbReference type="RefSeq" id="XP_009228949.1">
    <property type="nucleotide sequence ID" value="XM_009230685.1"/>
</dbReference>
<gene>
    <name evidence="2" type="primary">20353242</name>
    <name evidence="1" type="ORF">GGTG_12784</name>
</gene>
<organism evidence="1">
    <name type="scientific">Gaeumannomyces tritici (strain R3-111a-1)</name>
    <name type="common">Wheat and barley take-all root rot fungus</name>
    <name type="synonym">Gaeumannomyces graminis var. tritici</name>
    <dbReference type="NCBI Taxonomy" id="644352"/>
    <lineage>
        <taxon>Eukaryota</taxon>
        <taxon>Fungi</taxon>
        <taxon>Dikarya</taxon>
        <taxon>Ascomycota</taxon>
        <taxon>Pezizomycotina</taxon>
        <taxon>Sordariomycetes</taxon>
        <taxon>Sordariomycetidae</taxon>
        <taxon>Magnaporthales</taxon>
        <taxon>Magnaporthaceae</taxon>
        <taxon>Gaeumannomyces</taxon>
    </lineage>
</organism>
<dbReference type="GeneID" id="20353242"/>
<evidence type="ECO:0000313" key="1">
    <source>
        <dbReference type="EMBL" id="EJT69901.1"/>
    </source>
</evidence>
<reference evidence="3" key="1">
    <citation type="submission" date="2010-07" db="EMBL/GenBank/DDBJ databases">
        <title>The genome sequence of Gaeumannomyces graminis var. tritici strain R3-111a-1.</title>
        <authorList>
            <consortium name="The Broad Institute Genome Sequencing Platform"/>
            <person name="Ma L.-J."/>
            <person name="Dead R."/>
            <person name="Young S."/>
            <person name="Zeng Q."/>
            <person name="Koehrsen M."/>
            <person name="Alvarado L."/>
            <person name="Berlin A."/>
            <person name="Chapman S.B."/>
            <person name="Chen Z."/>
            <person name="Freedman E."/>
            <person name="Gellesch M."/>
            <person name="Goldberg J."/>
            <person name="Griggs A."/>
            <person name="Gujja S."/>
            <person name="Heilman E.R."/>
            <person name="Heiman D."/>
            <person name="Hepburn T."/>
            <person name="Howarth C."/>
            <person name="Jen D."/>
            <person name="Larson L."/>
            <person name="Mehta T."/>
            <person name="Neiman D."/>
            <person name="Pearson M."/>
            <person name="Roberts A."/>
            <person name="Saif S."/>
            <person name="Shea T."/>
            <person name="Shenoy N."/>
            <person name="Sisk P."/>
            <person name="Stolte C."/>
            <person name="Sykes S."/>
            <person name="Walk T."/>
            <person name="White J."/>
            <person name="Yandava C."/>
            <person name="Haas B."/>
            <person name="Nusbaum C."/>
            <person name="Birren B."/>
        </authorList>
    </citation>
    <scope>NUCLEOTIDE SEQUENCE [LARGE SCALE GENOMIC DNA]</scope>
    <source>
        <strain evidence="3">R3-111a-1</strain>
    </source>
</reference>
<name>J3PH04_GAET3</name>
<dbReference type="Proteomes" id="UP000006039">
    <property type="component" value="Unassembled WGS sequence"/>
</dbReference>
<dbReference type="OrthoDB" id="1731983at2759"/>
<evidence type="ECO:0000313" key="2">
    <source>
        <dbReference type="EnsemblFungi" id="EJT69901"/>
    </source>
</evidence>
<reference evidence="2" key="5">
    <citation type="submission" date="2018-04" db="UniProtKB">
        <authorList>
            <consortium name="EnsemblFungi"/>
        </authorList>
    </citation>
    <scope>IDENTIFICATION</scope>
    <source>
        <strain evidence="2">R3-111a-1</strain>
    </source>
</reference>
<protein>
    <submittedName>
        <fullName evidence="1 2">Uncharacterized protein</fullName>
    </submittedName>
</protein>
<dbReference type="HOGENOM" id="CLU_2084994_0_0_1"/>
<proteinExistence type="predicted"/>
<evidence type="ECO:0000313" key="3">
    <source>
        <dbReference type="Proteomes" id="UP000006039"/>
    </source>
</evidence>
<accession>J3PH04</accession>
<reference evidence="1" key="2">
    <citation type="submission" date="2010-07" db="EMBL/GenBank/DDBJ databases">
        <authorList>
            <consortium name="The Broad Institute Genome Sequencing Platform"/>
            <consortium name="Broad Institute Genome Sequencing Center for Infectious Disease"/>
            <person name="Ma L.-J."/>
            <person name="Dead R."/>
            <person name="Young S."/>
            <person name="Zeng Q."/>
            <person name="Koehrsen M."/>
            <person name="Alvarado L."/>
            <person name="Berlin A."/>
            <person name="Chapman S.B."/>
            <person name="Chen Z."/>
            <person name="Freedman E."/>
            <person name="Gellesch M."/>
            <person name="Goldberg J."/>
            <person name="Griggs A."/>
            <person name="Gujja S."/>
            <person name="Heilman E.R."/>
            <person name="Heiman D."/>
            <person name="Hepburn T."/>
            <person name="Howarth C."/>
            <person name="Jen D."/>
            <person name="Larson L."/>
            <person name="Mehta T."/>
            <person name="Neiman D."/>
            <person name="Pearson M."/>
            <person name="Roberts A."/>
            <person name="Saif S."/>
            <person name="Shea T."/>
            <person name="Shenoy N."/>
            <person name="Sisk P."/>
            <person name="Stolte C."/>
            <person name="Sykes S."/>
            <person name="Walk T."/>
            <person name="White J."/>
            <person name="Yandava C."/>
            <person name="Haas B."/>
            <person name="Nusbaum C."/>
            <person name="Birren B."/>
        </authorList>
    </citation>
    <scope>NUCLEOTIDE SEQUENCE</scope>
    <source>
        <strain evidence="1">R3-111a-1</strain>
    </source>
</reference>
<sequence length="117" mass="12829">MLDCIEVVQVRPPFAKPEGQEEDATVPAMARVLHQHCTQLLAKYSADAIFEAALAEAVALVNEEHNSNAAPAGLCLRDLTEAEGVLSEVKWAAACIVRLCQTHLRRCSSAKRYRLVE</sequence>
<dbReference type="VEuPathDB" id="FungiDB:GGTG_12784"/>
<dbReference type="EMBL" id="GL385403">
    <property type="protein sequence ID" value="EJT69901.1"/>
    <property type="molecule type" value="Genomic_DNA"/>
</dbReference>
<keyword evidence="3" id="KW-1185">Reference proteome</keyword>